<keyword evidence="3" id="KW-1185">Reference proteome</keyword>
<dbReference type="EMBL" id="JACVDC010000108">
    <property type="protein sequence ID" value="MBC9798358.1"/>
    <property type="molecule type" value="Genomic_DNA"/>
</dbReference>
<evidence type="ECO:0000313" key="3">
    <source>
        <dbReference type="Proteomes" id="UP000653730"/>
    </source>
</evidence>
<dbReference type="InterPro" id="IPR016062">
    <property type="entry name" value="TM1410-rel"/>
</dbReference>
<accession>A0A926JVJ0</accession>
<name>A0A926JVJ0_9FLAO</name>
<evidence type="ECO:0000259" key="1">
    <source>
        <dbReference type="Pfam" id="PF03537"/>
    </source>
</evidence>
<reference evidence="2 3" key="1">
    <citation type="submission" date="2020-09" db="EMBL/GenBank/DDBJ databases">
        <title>Sinomicrobium weinanense sp. nov., a halophilic bacteria isolated from saline-alkali soil.</title>
        <authorList>
            <person name="Wu P."/>
            <person name="Ren H."/>
            <person name="Mei Y."/>
            <person name="Liang Y."/>
            <person name="Chen Z."/>
        </authorList>
    </citation>
    <scope>NUCLEOTIDE SEQUENCE [LARGE SCALE GENOMIC DNA]</scope>
    <source>
        <strain evidence="2 3">FJxs</strain>
    </source>
</reference>
<organism evidence="2 3">
    <name type="scientific">Sinomicrobium weinanense</name>
    <dbReference type="NCBI Taxonomy" id="2842200"/>
    <lineage>
        <taxon>Bacteria</taxon>
        <taxon>Pseudomonadati</taxon>
        <taxon>Bacteroidota</taxon>
        <taxon>Flavobacteriia</taxon>
        <taxon>Flavobacteriales</taxon>
        <taxon>Flavobacteriaceae</taxon>
        <taxon>Sinomicrobium</taxon>
    </lineage>
</organism>
<dbReference type="Proteomes" id="UP000653730">
    <property type="component" value="Unassembled WGS sequence"/>
</dbReference>
<dbReference type="RefSeq" id="WP_187967479.1">
    <property type="nucleotide sequence ID" value="NZ_JACVDC010000108.1"/>
</dbReference>
<dbReference type="AlphaFoldDB" id="A0A926JVJ0"/>
<proteinExistence type="predicted"/>
<dbReference type="InterPro" id="IPR017853">
    <property type="entry name" value="GH"/>
</dbReference>
<dbReference type="SUPFAM" id="SSF51445">
    <property type="entry name" value="(Trans)glycosidases"/>
    <property type="match status" value="1"/>
</dbReference>
<gene>
    <name evidence="2" type="ORF">IBL28_20490</name>
</gene>
<protein>
    <submittedName>
        <fullName evidence="2">Endo alpha-1,4 polygalactosaminidase</fullName>
    </submittedName>
</protein>
<dbReference type="Pfam" id="PF03537">
    <property type="entry name" value="Glyco_hydro_114"/>
    <property type="match status" value="1"/>
</dbReference>
<sequence>MIKQLLCPGHSSRISRISPKPFPILFLALFVLTATGCTESDPPPEKESIDSFVYQLTNYPDGRLDELITAPHDLAVIDLARDGGTDYFTVEEIKALRNSGKRVLAYFSMGTIETYRPEYDTVSEAGLELNNWGDWPDEYFVRYWEPEWWELAVKGRVDQAIAAGFDGVYLDVPNAYEEIDLSLVPEEDRESLARKMVDQVVRISEYAKAKSPGFWIFPQNSPELRHYKGYTEAIDGLGIEDLFFLDTDIPCNEDWCAENLANTRALQQAGKLILAVDYAGKPGNISYACDRYVEFGFAGYVTVVELNRVLPPCGE</sequence>
<dbReference type="Gene3D" id="3.20.20.70">
    <property type="entry name" value="Aldolase class I"/>
    <property type="match status" value="1"/>
</dbReference>
<evidence type="ECO:0000313" key="2">
    <source>
        <dbReference type="EMBL" id="MBC9798358.1"/>
    </source>
</evidence>
<comment type="caution">
    <text evidence="2">The sequence shown here is derived from an EMBL/GenBank/DDBJ whole genome shotgun (WGS) entry which is preliminary data.</text>
</comment>
<dbReference type="PANTHER" id="PTHR35882:SF2">
    <property type="entry name" value="PELA"/>
    <property type="match status" value="1"/>
</dbReference>
<dbReference type="InterPro" id="IPR013785">
    <property type="entry name" value="Aldolase_TIM"/>
</dbReference>
<feature type="domain" description="Glycoside-hydrolase family GH114 TIM-barrel" evidence="1">
    <location>
        <begin position="51"/>
        <end position="306"/>
    </location>
</feature>
<dbReference type="PRINTS" id="PR01545">
    <property type="entry name" value="THEMAYE10DUF"/>
</dbReference>
<dbReference type="PANTHER" id="PTHR35882">
    <property type="entry name" value="PELA"/>
    <property type="match status" value="1"/>
</dbReference>
<dbReference type="InterPro" id="IPR004352">
    <property type="entry name" value="GH114_TIM-barrel"/>
</dbReference>